<protein>
    <recommendedName>
        <fullName evidence="1">F-box domain-containing protein</fullName>
    </recommendedName>
</protein>
<keyword evidence="3" id="KW-1185">Reference proteome</keyword>
<accession>A0ABS8SRQ8</accession>
<name>A0ABS8SRQ8_DATST</name>
<dbReference type="SUPFAM" id="SSF81383">
    <property type="entry name" value="F-box domain"/>
    <property type="match status" value="1"/>
</dbReference>
<dbReference type="InterPro" id="IPR001810">
    <property type="entry name" value="F-box_dom"/>
</dbReference>
<sequence>MDFGVETRVDFVLCLENDVSLNILLHLNDPADVVCASAVSHLWHQFVVTNEIAKQLCLRKFPQLSRIARITEPDLRVAERKDVESSNSSWETLKRDHNVYASLLQAIETSNSCPSDCIGNAVSASSTDHFPDESIVNTLVSRDRYQNIPSYWSSIGHSDPNAQETLIYKLKTDLCVITEINIQPFEGRPICSAKSVRFRFGHPKSSRDKSDLLHWPQEQPVDDKFIWTYTSEEFPMRQVQLLTLLFPNTGDVICQNCLFTGISHWRRHE</sequence>
<dbReference type="Proteomes" id="UP000823775">
    <property type="component" value="Unassembled WGS sequence"/>
</dbReference>
<dbReference type="InterPro" id="IPR055336">
    <property type="entry name" value="At4g00755-like"/>
</dbReference>
<dbReference type="PANTHER" id="PTHR39741">
    <property type="entry name" value="F-BOX DOMAIN CONTAINING PROTEIN, EXPRESSED"/>
    <property type="match status" value="1"/>
</dbReference>
<comment type="caution">
    <text evidence="2">The sequence shown here is derived from an EMBL/GenBank/DDBJ whole genome shotgun (WGS) entry which is preliminary data.</text>
</comment>
<feature type="domain" description="F-box" evidence="1">
    <location>
        <begin position="17"/>
        <end position="59"/>
    </location>
</feature>
<dbReference type="EMBL" id="JACEIK010000702">
    <property type="protein sequence ID" value="MCD7461169.1"/>
    <property type="molecule type" value="Genomic_DNA"/>
</dbReference>
<evidence type="ECO:0000313" key="3">
    <source>
        <dbReference type="Proteomes" id="UP000823775"/>
    </source>
</evidence>
<reference evidence="2 3" key="1">
    <citation type="journal article" date="2021" name="BMC Genomics">
        <title>Datura genome reveals duplications of psychoactive alkaloid biosynthetic genes and high mutation rate following tissue culture.</title>
        <authorList>
            <person name="Rajewski A."/>
            <person name="Carter-House D."/>
            <person name="Stajich J."/>
            <person name="Litt A."/>
        </authorList>
    </citation>
    <scope>NUCLEOTIDE SEQUENCE [LARGE SCALE GENOMIC DNA]</scope>
    <source>
        <strain evidence="2">AR-01</strain>
    </source>
</reference>
<dbReference type="InterPro" id="IPR036047">
    <property type="entry name" value="F-box-like_dom_sf"/>
</dbReference>
<dbReference type="Pfam" id="PF12937">
    <property type="entry name" value="F-box-like"/>
    <property type="match status" value="1"/>
</dbReference>
<dbReference type="Gene3D" id="1.20.1280.50">
    <property type="match status" value="1"/>
</dbReference>
<evidence type="ECO:0000259" key="1">
    <source>
        <dbReference type="Pfam" id="PF12937"/>
    </source>
</evidence>
<dbReference type="PANTHER" id="PTHR39741:SF16">
    <property type="entry name" value="F-BOX DOMAIN-CONTAINING PROTEIN"/>
    <property type="match status" value="1"/>
</dbReference>
<gene>
    <name evidence="2" type="ORF">HAX54_045421</name>
</gene>
<organism evidence="2 3">
    <name type="scientific">Datura stramonium</name>
    <name type="common">Jimsonweed</name>
    <name type="synonym">Common thornapple</name>
    <dbReference type="NCBI Taxonomy" id="4076"/>
    <lineage>
        <taxon>Eukaryota</taxon>
        <taxon>Viridiplantae</taxon>
        <taxon>Streptophyta</taxon>
        <taxon>Embryophyta</taxon>
        <taxon>Tracheophyta</taxon>
        <taxon>Spermatophyta</taxon>
        <taxon>Magnoliopsida</taxon>
        <taxon>eudicotyledons</taxon>
        <taxon>Gunneridae</taxon>
        <taxon>Pentapetalae</taxon>
        <taxon>asterids</taxon>
        <taxon>lamiids</taxon>
        <taxon>Solanales</taxon>
        <taxon>Solanaceae</taxon>
        <taxon>Solanoideae</taxon>
        <taxon>Datureae</taxon>
        <taxon>Datura</taxon>
    </lineage>
</organism>
<evidence type="ECO:0000313" key="2">
    <source>
        <dbReference type="EMBL" id="MCD7461169.1"/>
    </source>
</evidence>
<proteinExistence type="predicted"/>